<evidence type="ECO:0000256" key="1">
    <source>
        <dbReference type="SAM" id="MobiDB-lite"/>
    </source>
</evidence>
<keyword evidence="2" id="KW-0812">Transmembrane</keyword>
<evidence type="ECO:0000313" key="4">
    <source>
        <dbReference type="Proteomes" id="UP000316852"/>
    </source>
</evidence>
<gene>
    <name evidence="3" type="ORF">E6K76_12465</name>
</gene>
<keyword evidence="2" id="KW-0472">Membrane</keyword>
<dbReference type="AlphaFoldDB" id="A0A538SYP9"/>
<accession>A0A538SYP9</accession>
<name>A0A538SYP9_UNCEI</name>
<keyword evidence="2" id="KW-1133">Transmembrane helix</keyword>
<feature type="transmembrane region" description="Helical" evidence="2">
    <location>
        <begin position="56"/>
        <end position="75"/>
    </location>
</feature>
<dbReference type="EMBL" id="VBOW01000095">
    <property type="protein sequence ID" value="TMQ56523.1"/>
    <property type="molecule type" value="Genomic_DNA"/>
</dbReference>
<organism evidence="3 4">
    <name type="scientific">Eiseniibacteriota bacterium</name>
    <dbReference type="NCBI Taxonomy" id="2212470"/>
    <lineage>
        <taxon>Bacteria</taxon>
        <taxon>Candidatus Eiseniibacteriota</taxon>
    </lineage>
</organism>
<comment type="caution">
    <text evidence="3">The sequence shown here is derived from an EMBL/GenBank/DDBJ whole genome shotgun (WGS) entry which is preliminary data.</text>
</comment>
<evidence type="ECO:0000313" key="3">
    <source>
        <dbReference type="EMBL" id="TMQ56523.1"/>
    </source>
</evidence>
<dbReference type="Proteomes" id="UP000316852">
    <property type="component" value="Unassembled WGS sequence"/>
</dbReference>
<proteinExistence type="predicted"/>
<protein>
    <submittedName>
        <fullName evidence="3">DUF3098 domain-containing protein</fullName>
    </submittedName>
</protein>
<sequence>MPTPAELRRQRRGPGPRPSEPPNVELPFGRKNYILFGIAALVILAGYIALSKGSITLAPILLLTGYLVLIPWGILAK</sequence>
<evidence type="ECO:0000256" key="2">
    <source>
        <dbReference type="SAM" id="Phobius"/>
    </source>
</evidence>
<feature type="region of interest" description="Disordered" evidence="1">
    <location>
        <begin position="1"/>
        <end position="24"/>
    </location>
</feature>
<reference evidence="3 4" key="1">
    <citation type="journal article" date="2019" name="Nat. Microbiol.">
        <title>Mediterranean grassland soil C-N compound turnover is dependent on rainfall and depth, and is mediated by genomically divergent microorganisms.</title>
        <authorList>
            <person name="Diamond S."/>
            <person name="Andeer P.F."/>
            <person name="Li Z."/>
            <person name="Crits-Christoph A."/>
            <person name="Burstein D."/>
            <person name="Anantharaman K."/>
            <person name="Lane K.R."/>
            <person name="Thomas B.C."/>
            <person name="Pan C."/>
            <person name="Northen T.R."/>
            <person name="Banfield J.F."/>
        </authorList>
    </citation>
    <scope>NUCLEOTIDE SEQUENCE [LARGE SCALE GENOMIC DNA]</scope>
    <source>
        <strain evidence="3">WS_6</strain>
    </source>
</reference>
<feature type="transmembrane region" description="Helical" evidence="2">
    <location>
        <begin position="33"/>
        <end position="50"/>
    </location>
</feature>